<feature type="coiled-coil region" evidence="8">
    <location>
        <begin position="714"/>
        <end position="741"/>
    </location>
</feature>
<keyword evidence="5" id="KW-0811">Translocation</keyword>
<evidence type="ECO:0000256" key="5">
    <source>
        <dbReference type="ARBA" id="ARBA00023010"/>
    </source>
</evidence>
<evidence type="ECO:0000256" key="6">
    <source>
        <dbReference type="ARBA" id="ARBA00023132"/>
    </source>
</evidence>
<keyword evidence="4" id="KW-0653">Protein transport</keyword>
<evidence type="ECO:0000256" key="8">
    <source>
        <dbReference type="SAM" id="Coils"/>
    </source>
</evidence>
<reference evidence="10" key="2">
    <citation type="submission" date="2023-11" db="UniProtKB">
        <authorList>
            <consortium name="WormBaseParasite"/>
        </authorList>
    </citation>
    <scope>IDENTIFICATION</scope>
</reference>
<evidence type="ECO:0000256" key="3">
    <source>
        <dbReference type="ARBA" id="ARBA00022816"/>
    </source>
</evidence>
<dbReference type="PANTHER" id="PTHR13257">
    <property type="entry name" value="NUCLEOPORIN NUP84-RELATED"/>
    <property type="match status" value="1"/>
</dbReference>
<evidence type="ECO:0000256" key="1">
    <source>
        <dbReference type="ARBA" id="ARBA00004567"/>
    </source>
</evidence>
<sequence>MGFTSVLQGLFQSISLSPYYNYKSALEKKCAWTSQHCKNGICTEHVQFYFLDERICKLNVIALKDCAVSNNRGYVKISVLLTPPPSYGITSILCSPCGQFIALICETSVYVIDGSFGPKEFNQDQVVRAIYCAIDLRDLSSQTKLNSVIMKVRWHPKSSRTLVVVTDNSSIYYICCVKSSESQSIRFNLWLEADLHTFTHSVLDATYQDLNDSDASCGDENDENSILSNNKMDLSFALGSKCVDFDFGSPSCASKRGSTEVQLKDCCLFLLYETGDVIQVCGCLSVRKANQLEINVLRILPPSIDNYGDGFCAIHCVRPIDIQEIFAFEKPPDVLVLADKFGRLHNGIVLRANLPDQNKIKQTTGPSVLLCLIDIVDLDLTTNATADQEEKSFRRNDTRYRYTDTSMPNSSSCEEYDHFDSPSLSLEPAHLNFLDNIEFNCAAVDGSDFVKTRISGMKYSHQGYYVIHHMGIHLVSLPWIKNLSQWCSEFNTELLGECEKLTSEDIRDWQSCVRHLVCGQIIVSTPGEINEENEGKFRLAGFMELPSNLLVMKDKGDQESKKSGILDSSRSSRGVTILFIRAPIQPIESDSRSIDHSCLVQSLSLTVKLDACVKQQRYSKRSELRNTDLSKSTNRSDFTAHIQQILSDDDSHFPVITALNLQLDLSQQHLVQFFIKVSDALRKGPLDRLMKARSFIDQHSRRLKDLILAQYSEAEKLLSKRQELQSKAENLAKRQAVVTERQAMLDKRMANLSGRLAGLGEGPTKAEIAMHNEVLVIRDRLHKGLRQWLSTLQNRRAKLEKQLMLCRKTGRLSVCTPVSGNISRNEEDNEGNQWQLVSDELRRETVEIKMLINAVKTLNTKSINPT</sequence>
<dbReference type="GO" id="GO:0005643">
    <property type="term" value="C:nuclear pore"/>
    <property type="evidence" value="ECO:0007669"/>
    <property type="project" value="UniProtKB-SubCell"/>
</dbReference>
<evidence type="ECO:0000256" key="4">
    <source>
        <dbReference type="ARBA" id="ARBA00022927"/>
    </source>
</evidence>
<dbReference type="InterPro" id="IPR019321">
    <property type="entry name" value="Nucleoporin_Nup88"/>
</dbReference>
<dbReference type="GO" id="GO:0006406">
    <property type="term" value="P:mRNA export from nucleus"/>
    <property type="evidence" value="ECO:0007669"/>
    <property type="project" value="TreeGrafter"/>
</dbReference>
<dbReference type="AlphaFoldDB" id="A0AA85KEA2"/>
<dbReference type="InterPro" id="IPR037700">
    <property type="entry name" value="NUP88/NUP82"/>
</dbReference>
<keyword evidence="3" id="KW-0509">mRNA transport</keyword>
<keyword evidence="6" id="KW-0906">Nuclear pore complex</keyword>
<dbReference type="Pfam" id="PF10168">
    <property type="entry name" value="Nup88"/>
    <property type="match status" value="2"/>
</dbReference>
<dbReference type="GO" id="GO:0017056">
    <property type="term" value="F:structural constituent of nuclear pore"/>
    <property type="evidence" value="ECO:0007669"/>
    <property type="project" value="InterPro"/>
</dbReference>
<keyword evidence="9" id="KW-1185">Reference proteome</keyword>
<dbReference type="GO" id="GO:0006606">
    <property type="term" value="P:protein import into nucleus"/>
    <property type="evidence" value="ECO:0007669"/>
    <property type="project" value="TreeGrafter"/>
</dbReference>
<evidence type="ECO:0000313" key="9">
    <source>
        <dbReference type="Proteomes" id="UP000050795"/>
    </source>
</evidence>
<evidence type="ECO:0000256" key="7">
    <source>
        <dbReference type="ARBA" id="ARBA00023242"/>
    </source>
</evidence>
<dbReference type="WBParaSite" id="TREG1_87810.1">
    <property type="protein sequence ID" value="TREG1_87810.1"/>
    <property type="gene ID" value="TREG1_87810"/>
</dbReference>
<proteinExistence type="predicted"/>
<dbReference type="GO" id="GO:0000056">
    <property type="term" value="P:ribosomal small subunit export from nucleus"/>
    <property type="evidence" value="ECO:0007669"/>
    <property type="project" value="InterPro"/>
</dbReference>
<dbReference type="PANTHER" id="PTHR13257:SF0">
    <property type="entry name" value="NUCLEAR PORE COMPLEX PROTEIN NUP88"/>
    <property type="match status" value="1"/>
</dbReference>
<dbReference type="Proteomes" id="UP000050795">
    <property type="component" value="Unassembled WGS sequence"/>
</dbReference>
<dbReference type="GO" id="GO:0000055">
    <property type="term" value="P:ribosomal large subunit export from nucleus"/>
    <property type="evidence" value="ECO:0007669"/>
    <property type="project" value="InterPro"/>
</dbReference>
<keyword evidence="8" id="KW-0175">Coiled coil</keyword>
<keyword evidence="7" id="KW-0539">Nucleus</keyword>
<organism evidence="9 10">
    <name type="scientific">Trichobilharzia regenti</name>
    <name type="common">Nasal bird schistosome</name>
    <dbReference type="NCBI Taxonomy" id="157069"/>
    <lineage>
        <taxon>Eukaryota</taxon>
        <taxon>Metazoa</taxon>
        <taxon>Spiralia</taxon>
        <taxon>Lophotrochozoa</taxon>
        <taxon>Platyhelminthes</taxon>
        <taxon>Trematoda</taxon>
        <taxon>Digenea</taxon>
        <taxon>Strigeidida</taxon>
        <taxon>Schistosomatoidea</taxon>
        <taxon>Schistosomatidae</taxon>
        <taxon>Trichobilharzia</taxon>
    </lineage>
</organism>
<accession>A0AA85KEA2</accession>
<keyword evidence="2" id="KW-0813">Transport</keyword>
<reference evidence="9" key="1">
    <citation type="submission" date="2022-06" db="EMBL/GenBank/DDBJ databases">
        <authorList>
            <person name="Berger JAMES D."/>
            <person name="Berger JAMES D."/>
        </authorList>
    </citation>
    <scope>NUCLEOTIDE SEQUENCE [LARGE SCALE GENOMIC DNA]</scope>
</reference>
<dbReference type="InterPro" id="IPR036322">
    <property type="entry name" value="WD40_repeat_dom_sf"/>
</dbReference>
<protein>
    <submittedName>
        <fullName evidence="10">AAA domain-containing protein</fullName>
    </submittedName>
</protein>
<evidence type="ECO:0000313" key="10">
    <source>
        <dbReference type="WBParaSite" id="TREG1_87810.1"/>
    </source>
</evidence>
<evidence type="ECO:0000256" key="2">
    <source>
        <dbReference type="ARBA" id="ARBA00022448"/>
    </source>
</evidence>
<name>A0AA85KEA2_TRIRE</name>
<dbReference type="SUPFAM" id="SSF50978">
    <property type="entry name" value="WD40 repeat-like"/>
    <property type="match status" value="1"/>
</dbReference>
<comment type="subcellular location">
    <subcellularLocation>
        <location evidence="1">Nucleus</location>
        <location evidence="1">Nuclear pore complex</location>
    </subcellularLocation>
</comment>